<dbReference type="Pfam" id="PF02666">
    <property type="entry name" value="PS_Dcarbxylase"/>
    <property type="match status" value="1"/>
</dbReference>
<evidence type="ECO:0000256" key="3">
    <source>
        <dbReference type="ARBA" id="ARBA00023239"/>
    </source>
</evidence>
<gene>
    <name evidence="5" type="ORF">D5R40_05960</name>
</gene>
<evidence type="ECO:0000256" key="4">
    <source>
        <dbReference type="ARBA" id="ARBA00023317"/>
    </source>
</evidence>
<dbReference type="PANTHER" id="PTHR10067:SF13">
    <property type="entry name" value="PHOSPHATIDYLSERINE DECARBOXYLASE"/>
    <property type="match status" value="1"/>
</dbReference>
<evidence type="ECO:0000256" key="2">
    <source>
        <dbReference type="ARBA" id="ARBA00023145"/>
    </source>
</evidence>
<reference evidence="5 6" key="1">
    <citation type="journal article" date="2018" name="ACS Chem. Biol.">
        <title>Ketoreductase domain dysfunction expands chemodiversity: malyngamide biosynthesis in the cyanobacterium Okeania hirsuta.</title>
        <authorList>
            <person name="Moss N.A."/>
            <person name="Leao T."/>
            <person name="Rankin M."/>
            <person name="McCullough T.M."/>
            <person name="Qu P."/>
            <person name="Korobeynikov A."/>
            <person name="Smith J.L."/>
            <person name="Gerwick L."/>
            <person name="Gerwick W.H."/>
        </authorList>
    </citation>
    <scope>NUCLEOTIDE SEQUENCE [LARGE SCALE GENOMIC DNA]</scope>
    <source>
        <strain evidence="5 6">PAB10Feb10-1</strain>
    </source>
</reference>
<organism evidence="5 6">
    <name type="scientific">Okeania hirsuta</name>
    <dbReference type="NCBI Taxonomy" id="1458930"/>
    <lineage>
        <taxon>Bacteria</taxon>
        <taxon>Bacillati</taxon>
        <taxon>Cyanobacteriota</taxon>
        <taxon>Cyanophyceae</taxon>
        <taxon>Oscillatoriophycideae</taxon>
        <taxon>Oscillatoriales</taxon>
        <taxon>Microcoleaceae</taxon>
        <taxon>Okeania</taxon>
    </lineage>
</organism>
<sequence>MSLPNKEDIQPFINQIRTWYNTDDTGFKTFFDAAVENVKPIPEGIDESVKKDWQGATIDTLCAFFEEWYEWLPGVPEGLDYIQKFSWLYYKNEYGLAFVTKGKGYEMTKQFVDLRGDYLDSTDSTDLIDQWINELGGADAVCSEFSCPAPGTAHQGFTNFNEFFARELNTESKSRPITAPDDDSVVVAPADSVINMIVDDLTLETKIAVKTVFLNVKELLNNSSYADRFLGGTAVSCILMPDTYHYYHAPVSGKVVESNEDVAGEYFGINNFPGLLNDDNVGYGYSYSVFEHFRRGYLVIETANYGCVGMIPVGLNTIASVIFEEAFKNITDSTNGVEVKKGDRIGCFKYGGSLNILLFEKDHFPSLNIMQGQQIGLLMGESESEVKLTRTRLNRFLNRIAYLAK</sequence>
<dbReference type="GO" id="GO:0004609">
    <property type="term" value="F:phosphatidylserine decarboxylase activity"/>
    <property type="evidence" value="ECO:0007669"/>
    <property type="project" value="InterPro"/>
</dbReference>
<keyword evidence="1" id="KW-0210">Decarboxylase</keyword>
<evidence type="ECO:0000313" key="6">
    <source>
        <dbReference type="Proteomes" id="UP000269154"/>
    </source>
</evidence>
<dbReference type="InterPro" id="IPR003817">
    <property type="entry name" value="PS_Dcarbxylase"/>
</dbReference>
<accession>A0A3N6QR23</accession>
<protein>
    <submittedName>
        <fullName evidence="5">Phosphatidylserine decarboxylase</fullName>
    </submittedName>
</protein>
<comment type="caution">
    <text evidence="5">The sequence shown here is derived from an EMBL/GenBank/DDBJ whole genome shotgun (WGS) entry which is preliminary data.</text>
</comment>
<evidence type="ECO:0000313" key="5">
    <source>
        <dbReference type="EMBL" id="RQH50908.1"/>
    </source>
</evidence>
<dbReference type="RefSeq" id="WP_124154352.1">
    <property type="nucleotide sequence ID" value="NZ_CAWOLW010000124.1"/>
</dbReference>
<dbReference type="GO" id="GO:0008654">
    <property type="term" value="P:phospholipid biosynthetic process"/>
    <property type="evidence" value="ECO:0007669"/>
    <property type="project" value="InterPro"/>
</dbReference>
<keyword evidence="4" id="KW-0670">Pyruvate</keyword>
<proteinExistence type="predicted"/>
<keyword evidence="6" id="KW-1185">Reference proteome</keyword>
<evidence type="ECO:0000256" key="1">
    <source>
        <dbReference type="ARBA" id="ARBA00022793"/>
    </source>
</evidence>
<name>A0A3N6QR23_9CYAN</name>
<dbReference type="PANTHER" id="PTHR10067">
    <property type="entry name" value="PHOSPHATIDYLSERINE DECARBOXYLASE"/>
    <property type="match status" value="1"/>
</dbReference>
<dbReference type="OrthoDB" id="9802030at2"/>
<dbReference type="AlphaFoldDB" id="A0A3N6QR23"/>
<dbReference type="EMBL" id="RCBY01000021">
    <property type="protein sequence ID" value="RQH50908.1"/>
    <property type="molecule type" value="Genomic_DNA"/>
</dbReference>
<keyword evidence="2" id="KW-0865">Zymogen</keyword>
<keyword evidence="3" id="KW-0456">Lyase</keyword>
<dbReference type="Proteomes" id="UP000269154">
    <property type="component" value="Unassembled WGS sequence"/>
</dbReference>